<feature type="signal peptide" evidence="13">
    <location>
        <begin position="1"/>
        <end position="26"/>
    </location>
</feature>
<evidence type="ECO:0000256" key="4">
    <source>
        <dbReference type="ARBA" id="ARBA00022496"/>
    </source>
</evidence>
<keyword evidence="3 11" id="KW-1134">Transmembrane beta strand</keyword>
<name>A0A2S7K1K4_9PROT</name>
<dbReference type="GO" id="GO:0006826">
    <property type="term" value="P:iron ion transport"/>
    <property type="evidence" value="ECO:0007669"/>
    <property type="project" value="UniProtKB-KW"/>
</dbReference>
<dbReference type="EMBL" id="PJCH01000015">
    <property type="protein sequence ID" value="PQA86382.1"/>
    <property type="molecule type" value="Genomic_DNA"/>
</dbReference>
<comment type="caution">
    <text evidence="16">The sequence shown here is derived from an EMBL/GenBank/DDBJ whole genome shotgun (WGS) entry which is preliminary data.</text>
</comment>
<dbReference type="GO" id="GO:0009279">
    <property type="term" value="C:cell outer membrane"/>
    <property type="evidence" value="ECO:0007669"/>
    <property type="project" value="UniProtKB-SubCell"/>
</dbReference>
<evidence type="ECO:0000256" key="3">
    <source>
        <dbReference type="ARBA" id="ARBA00022452"/>
    </source>
</evidence>
<keyword evidence="17" id="KW-1185">Reference proteome</keyword>
<keyword evidence="9 11" id="KW-0472">Membrane</keyword>
<feature type="domain" description="TonB-dependent receptor-like beta-barrel" evidence="14">
    <location>
        <begin position="245"/>
        <end position="710"/>
    </location>
</feature>
<dbReference type="RefSeq" id="WP_104831594.1">
    <property type="nucleotide sequence ID" value="NZ_PJCH01000015.1"/>
</dbReference>
<dbReference type="PROSITE" id="PS52016">
    <property type="entry name" value="TONB_DEPENDENT_REC_3"/>
    <property type="match status" value="1"/>
</dbReference>
<dbReference type="InterPro" id="IPR036942">
    <property type="entry name" value="Beta-barrel_TonB_sf"/>
</dbReference>
<dbReference type="OrthoDB" id="7179662at2"/>
<dbReference type="PANTHER" id="PTHR32552:SF81">
    <property type="entry name" value="TONB-DEPENDENT OUTER MEMBRANE RECEPTOR"/>
    <property type="match status" value="1"/>
</dbReference>
<evidence type="ECO:0000256" key="5">
    <source>
        <dbReference type="ARBA" id="ARBA00022692"/>
    </source>
</evidence>
<sequence>MKDHFYMTSAILAALGGLCLAPGAMAQEAGARAGAEDTIVVTARKRSERLEDVAASVSVLSEEDTELLALDGIADYVRQIPNATLVSAGPEYLADISIRGQGGGRQGFSESATGIYRNGIYVAGGGFGGRSFSRLDFFDVDRIETYRGPQGALYGRNAVGGAINVISQRPTDEFSAEFKAGYESPERYSGKAILNAPLSDAVAARIGAYYTDQNDGFIKEESTGEAVDKREYFGARGQLRADLSSATTANLTVEYFDSTAPGFSALGQRQAPRFAAGQFADTEPGPFVSRDSRRGVVEIDSTAVFAELNSALSFGEFTAIFSYKQRNGDRFNEDLDSFLGFQGITVAGIPTDLIASQSEDFERFGGEVRLASNDDGGVTWLIGADFGAHTDDVVTANDGAAGIGALAALATRVDAFTEDLTTYSAFGLVDFPLGGNTTLTAEARVQHDEKDFVFTREQLGAVVLDTGDVSESWTKFLPAITLSHDFAEGHLIYLKAASGYRPGGFNTGIDTANADFIPYDPETAYSFEAGMKGVFGNGVRYGLTGYYIITEDIQAVSTLGTTTTTTALQNVGDTNAYGVEAELGGVTPAGPGRLRWNLAAASGSGEFSDDAVITTAGGGSVVEVIDLGGVRLNRTRDYILSANAFYFAPLSGDIDWFLGGSMQAEGGGYENASGGSDSPTGRSLDHFLMFDARAGISGDNWRLSAYGKNLSDEVYRVQSVGGNAFYNEPRKYGVELQLKFGG</sequence>
<keyword evidence="2 11" id="KW-0813">Transport</keyword>
<dbReference type="Proteomes" id="UP000239504">
    <property type="component" value="Unassembled WGS sequence"/>
</dbReference>
<keyword evidence="7" id="KW-0406">Ion transport</keyword>
<comment type="similarity">
    <text evidence="11 12">Belongs to the TonB-dependent receptor family.</text>
</comment>
<dbReference type="SUPFAM" id="SSF56935">
    <property type="entry name" value="Porins"/>
    <property type="match status" value="1"/>
</dbReference>
<evidence type="ECO:0000259" key="15">
    <source>
        <dbReference type="Pfam" id="PF07715"/>
    </source>
</evidence>
<evidence type="ECO:0000256" key="13">
    <source>
        <dbReference type="SAM" id="SignalP"/>
    </source>
</evidence>
<evidence type="ECO:0000313" key="17">
    <source>
        <dbReference type="Proteomes" id="UP000239504"/>
    </source>
</evidence>
<organism evidence="16 17">
    <name type="scientific">Hyphococcus luteus</name>
    <dbReference type="NCBI Taxonomy" id="2058213"/>
    <lineage>
        <taxon>Bacteria</taxon>
        <taxon>Pseudomonadati</taxon>
        <taxon>Pseudomonadota</taxon>
        <taxon>Alphaproteobacteria</taxon>
        <taxon>Parvularculales</taxon>
        <taxon>Parvularculaceae</taxon>
        <taxon>Hyphococcus</taxon>
    </lineage>
</organism>
<evidence type="ECO:0000256" key="1">
    <source>
        <dbReference type="ARBA" id="ARBA00004571"/>
    </source>
</evidence>
<proteinExistence type="inferred from homology"/>
<dbReference type="Pfam" id="PF00593">
    <property type="entry name" value="TonB_dep_Rec_b-barrel"/>
    <property type="match status" value="1"/>
</dbReference>
<feature type="chain" id="PRO_5015425534" evidence="13">
    <location>
        <begin position="27"/>
        <end position="742"/>
    </location>
</feature>
<reference evidence="16 17" key="1">
    <citation type="submission" date="2017-12" db="EMBL/GenBank/DDBJ databases">
        <authorList>
            <person name="Hurst M.R.H."/>
        </authorList>
    </citation>
    <scope>NUCLEOTIDE SEQUENCE [LARGE SCALE GENOMIC DNA]</scope>
    <source>
        <strain evidence="16 17">SY-3-19</strain>
    </source>
</reference>
<evidence type="ECO:0000256" key="6">
    <source>
        <dbReference type="ARBA" id="ARBA00023004"/>
    </source>
</evidence>
<protein>
    <submittedName>
        <fullName evidence="16">Uncharacterized protein</fullName>
    </submittedName>
</protein>
<keyword evidence="5 11" id="KW-0812">Transmembrane</keyword>
<dbReference type="PANTHER" id="PTHR32552">
    <property type="entry name" value="FERRICHROME IRON RECEPTOR-RELATED"/>
    <property type="match status" value="1"/>
</dbReference>
<keyword evidence="4" id="KW-0410">Iron transport</keyword>
<dbReference type="Gene3D" id="2.40.170.20">
    <property type="entry name" value="TonB-dependent receptor, beta-barrel domain"/>
    <property type="match status" value="1"/>
</dbReference>
<keyword evidence="10 11" id="KW-0998">Cell outer membrane</keyword>
<accession>A0A2S7K1K4</accession>
<evidence type="ECO:0000256" key="7">
    <source>
        <dbReference type="ARBA" id="ARBA00023065"/>
    </source>
</evidence>
<gene>
    <name evidence="16" type="ORF">CW354_18805</name>
</gene>
<evidence type="ECO:0000256" key="11">
    <source>
        <dbReference type="PROSITE-ProRule" id="PRU01360"/>
    </source>
</evidence>
<dbReference type="InterPro" id="IPR039426">
    <property type="entry name" value="TonB-dep_rcpt-like"/>
</dbReference>
<evidence type="ECO:0000313" key="16">
    <source>
        <dbReference type="EMBL" id="PQA86382.1"/>
    </source>
</evidence>
<dbReference type="InterPro" id="IPR000531">
    <property type="entry name" value="Beta-barrel_TonB"/>
</dbReference>
<evidence type="ECO:0000259" key="14">
    <source>
        <dbReference type="Pfam" id="PF00593"/>
    </source>
</evidence>
<comment type="subcellular location">
    <subcellularLocation>
        <location evidence="1 11">Cell outer membrane</location>
        <topology evidence="1 11">Multi-pass membrane protein</topology>
    </subcellularLocation>
</comment>
<keyword evidence="6" id="KW-0408">Iron</keyword>
<evidence type="ECO:0000256" key="8">
    <source>
        <dbReference type="ARBA" id="ARBA00023077"/>
    </source>
</evidence>
<evidence type="ECO:0000256" key="2">
    <source>
        <dbReference type="ARBA" id="ARBA00022448"/>
    </source>
</evidence>
<dbReference type="InterPro" id="IPR012910">
    <property type="entry name" value="Plug_dom"/>
</dbReference>
<evidence type="ECO:0000256" key="12">
    <source>
        <dbReference type="RuleBase" id="RU003357"/>
    </source>
</evidence>
<evidence type="ECO:0000256" key="9">
    <source>
        <dbReference type="ARBA" id="ARBA00023136"/>
    </source>
</evidence>
<evidence type="ECO:0000256" key="10">
    <source>
        <dbReference type="ARBA" id="ARBA00023237"/>
    </source>
</evidence>
<feature type="domain" description="TonB-dependent receptor plug" evidence="15">
    <location>
        <begin position="50"/>
        <end position="162"/>
    </location>
</feature>
<dbReference type="Pfam" id="PF07715">
    <property type="entry name" value="Plug"/>
    <property type="match status" value="1"/>
</dbReference>
<keyword evidence="13" id="KW-0732">Signal</keyword>
<keyword evidence="8 12" id="KW-0798">TonB box</keyword>
<dbReference type="AlphaFoldDB" id="A0A2S7K1K4"/>